<evidence type="ECO:0000313" key="4">
    <source>
        <dbReference type="Proteomes" id="UP000306813"/>
    </source>
</evidence>
<dbReference type="Gene3D" id="1.25.40.590">
    <property type="entry name" value="Type IV / VI secretion system, DotU"/>
    <property type="match status" value="1"/>
</dbReference>
<dbReference type="InterPro" id="IPR038522">
    <property type="entry name" value="T4/T6SS_DotU_sf"/>
</dbReference>
<reference evidence="3 4" key="1">
    <citation type="submission" date="2019-05" db="EMBL/GenBank/DDBJ databases">
        <title>Draft genomes of eight strains of Campylobacter helveticus isolated from cats and a dog in New Zealand.</title>
        <authorList>
            <person name="Bojanic K."/>
            <person name="Midwinter A.C."/>
            <person name="Biggs P.J."/>
            <person name="Acke E."/>
            <person name="Cornelius A.J."/>
            <person name="Marshall J.C."/>
        </authorList>
    </citation>
    <scope>NUCLEOTIDE SEQUENCE [LARGE SCALE GENOMIC DNA]</scope>
    <source>
        <strain evidence="3 4">ACP123b</strain>
    </source>
</reference>
<evidence type="ECO:0000256" key="1">
    <source>
        <dbReference type="SAM" id="Phobius"/>
    </source>
</evidence>
<dbReference type="Pfam" id="PF09850">
    <property type="entry name" value="DotU"/>
    <property type="match status" value="1"/>
</dbReference>
<feature type="domain" description="Type IV / VI secretion system DotU" evidence="2">
    <location>
        <begin position="29"/>
        <end position="232"/>
    </location>
</feature>
<dbReference type="Proteomes" id="UP000306813">
    <property type="component" value="Unassembled WGS sequence"/>
</dbReference>
<dbReference type="PANTHER" id="PTHR38033:SF1">
    <property type="entry name" value="DOTU FAMILY TYPE IV_VI SECRETION SYSTEM PROTEIN"/>
    <property type="match status" value="1"/>
</dbReference>
<dbReference type="AlphaFoldDB" id="A0AAX2UGS2"/>
<evidence type="ECO:0000259" key="2">
    <source>
        <dbReference type="Pfam" id="PF09850"/>
    </source>
</evidence>
<feature type="transmembrane region" description="Helical" evidence="1">
    <location>
        <begin position="213"/>
        <end position="235"/>
    </location>
</feature>
<gene>
    <name evidence="3" type="ORF">FDW42_08945</name>
</gene>
<dbReference type="EMBL" id="VDBS01000073">
    <property type="protein sequence ID" value="TNB55559.1"/>
    <property type="molecule type" value="Genomic_DNA"/>
</dbReference>
<keyword evidence="1" id="KW-1133">Transmembrane helix</keyword>
<dbReference type="NCBIfam" id="NF038228">
    <property type="entry name" value="IcmH_DotU_IVB"/>
    <property type="match status" value="1"/>
</dbReference>
<protein>
    <submittedName>
        <fullName evidence="3">DotU family type IV/VI secretion system protein</fullName>
    </submittedName>
</protein>
<sequence length="265" mass="30838">MMRENFQDTNEVSLLLSSELSGLKNNKVIDYALELLLLTFRLSKVSSLETSAIENLKEEFVNDILTWSSKLSNSKEYDEKDIIKLRYCLCVFIDESLMKNELFMASSWANNTLTIRLFDETLGGDNFYDIALSWLNNPAKNKDFLEFIYALLVLGYKGKYSNNKDVNERILYLCNNIASSLSPLLNINEEFAFTKAYIEHTKENFWQKFQRRYFKATFIGLPLAVILLVYVYVLLDIETNNVRVDENISILLEMDKDINKSKKLL</sequence>
<name>A0AAX2UGS2_9BACT</name>
<evidence type="ECO:0000313" key="3">
    <source>
        <dbReference type="EMBL" id="TNB55559.1"/>
    </source>
</evidence>
<keyword evidence="1" id="KW-0472">Membrane</keyword>
<organism evidence="3 4">
    <name type="scientific">Campylobacter helveticus</name>
    <dbReference type="NCBI Taxonomy" id="28898"/>
    <lineage>
        <taxon>Bacteria</taxon>
        <taxon>Pseudomonadati</taxon>
        <taxon>Campylobacterota</taxon>
        <taxon>Epsilonproteobacteria</taxon>
        <taxon>Campylobacterales</taxon>
        <taxon>Campylobacteraceae</taxon>
        <taxon>Campylobacter</taxon>
    </lineage>
</organism>
<dbReference type="InterPro" id="IPR017732">
    <property type="entry name" value="T4/T6SS_DotU"/>
</dbReference>
<accession>A0AAX2UGS2</accession>
<comment type="caution">
    <text evidence="3">The sequence shown here is derived from an EMBL/GenBank/DDBJ whole genome shotgun (WGS) entry which is preliminary data.</text>
</comment>
<dbReference type="PANTHER" id="PTHR38033">
    <property type="entry name" value="MEMBRANE PROTEIN-RELATED"/>
    <property type="match status" value="1"/>
</dbReference>
<proteinExistence type="predicted"/>
<keyword evidence="1" id="KW-0812">Transmembrane</keyword>
<dbReference type="NCBIfam" id="TIGR03349">
    <property type="entry name" value="IV_VI_DotU"/>
    <property type="match status" value="1"/>
</dbReference>